<organism evidence="3">
    <name type="scientific">Candidatus Kentrum sp. MB</name>
    <dbReference type="NCBI Taxonomy" id="2138164"/>
    <lineage>
        <taxon>Bacteria</taxon>
        <taxon>Pseudomonadati</taxon>
        <taxon>Pseudomonadota</taxon>
        <taxon>Gammaproteobacteria</taxon>
        <taxon>Candidatus Kentrum</taxon>
    </lineage>
</organism>
<protein>
    <submittedName>
        <fullName evidence="3">Uncharacterized protein</fullName>
    </submittedName>
</protein>
<gene>
    <name evidence="1" type="ORF">BECKMB1821G_GA0114241_10494</name>
    <name evidence="3" type="ORF">BECKMB1821H_GA0114242_10504</name>
    <name evidence="2" type="ORF">BECKMB1821I_GA0114274_10514</name>
</gene>
<accession>A0A451BDC8</accession>
<dbReference type="AlphaFoldDB" id="A0A451BDC8"/>
<dbReference type="EMBL" id="CAADGH010000050">
    <property type="protein sequence ID" value="VFK76289.1"/>
    <property type="molecule type" value="Genomic_DNA"/>
</dbReference>
<dbReference type="EMBL" id="CAADFO010000049">
    <property type="protein sequence ID" value="VFK29418.1"/>
    <property type="molecule type" value="Genomic_DNA"/>
</dbReference>
<evidence type="ECO:0000313" key="3">
    <source>
        <dbReference type="EMBL" id="VFK76289.1"/>
    </source>
</evidence>
<evidence type="ECO:0000313" key="1">
    <source>
        <dbReference type="EMBL" id="VFK29418.1"/>
    </source>
</evidence>
<dbReference type="EMBL" id="CAADFQ010000051">
    <property type="protein sequence ID" value="VFK33671.1"/>
    <property type="molecule type" value="Genomic_DNA"/>
</dbReference>
<evidence type="ECO:0000313" key="2">
    <source>
        <dbReference type="EMBL" id="VFK33671.1"/>
    </source>
</evidence>
<sequence length="86" mass="9618">MMGKVGSIGACKNGYVERLINPEDERSLASLRDDDPGIRFLPLVEMTVEVKMTMDIETTTRVLLSRISVPNCVVIPKRVDLVRLCL</sequence>
<reference evidence="3" key="1">
    <citation type="submission" date="2019-02" db="EMBL/GenBank/DDBJ databases">
        <authorList>
            <person name="Gruber-Vodicka R. H."/>
            <person name="Seah K. B. B."/>
        </authorList>
    </citation>
    <scope>NUCLEOTIDE SEQUENCE</scope>
    <source>
        <strain evidence="1">BECK_BZ197</strain>
        <strain evidence="3">BECK_BZ198</strain>
        <strain evidence="2">BECK_BZ199</strain>
    </source>
</reference>
<proteinExistence type="predicted"/>
<name>A0A451BDC8_9GAMM</name>